<keyword evidence="3" id="KW-1003">Cell membrane</keyword>
<organism evidence="12 13">
    <name type="scientific">Parashewanella curva</name>
    <dbReference type="NCBI Taxonomy" id="2338552"/>
    <lineage>
        <taxon>Bacteria</taxon>
        <taxon>Pseudomonadati</taxon>
        <taxon>Pseudomonadota</taxon>
        <taxon>Gammaproteobacteria</taxon>
        <taxon>Alteromonadales</taxon>
        <taxon>Shewanellaceae</taxon>
        <taxon>Parashewanella</taxon>
    </lineage>
</organism>
<name>A0A3L8PW96_9GAMM</name>
<dbReference type="InterPro" id="IPR022346">
    <property type="entry name" value="T2SS_GspH"/>
</dbReference>
<keyword evidence="6" id="KW-0812">Transmembrane</keyword>
<accession>A0A3L8PW96</accession>
<dbReference type="AlphaFoldDB" id="A0A3L8PW96"/>
<comment type="subcellular location">
    <subcellularLocation>
        <location evidence="1">Cell inner membrane</location>
        <topology evidence="1">Single-pass membrane protein</topology>
    </subcellularLocation>
</comment>
<dbReference type="OrthoDB" id="2313614at2"/>
<dbReference type="Pfam" id="PF07963">
    <property type="entry name" value="N_methyl"/>
    <property type="match status" value="1"/>
</dbReference>
<dbReference type="Pfam" id="PF12019">
    <property type="entry name" value="GspH"/>
    <property type="match status" value="1"/>
</dbReference>
<reference evidence="12 13" key="1">
    <citation type="submission" date="2018-09" db="EMBL/GenBank/DDBJ databases">
        <title>Phylogeny of the Shewanellaceae, and recommendation for two new genera, Pseudoshewanella and Parashewanella.</title>
        <authorList>
            <person name="Wang G."/>
        </authorList>
    </citation>
    <scope>NUCLEOTIDE SEQUENCE [LARGE SCALE GENOMIC DNA]</scope>
    <source>
        <strain evidence="12 13">C51</strain>
    </source>
</reference>
<dbReference type="GO" id="GO:0015628">
    <property type="term" value="P:protein secretion by the type II secretion system"/>
    <property type="evidence" value="ECO:0007669"/>
    <property type="project" value="InterPro"/>
</dbReference>
<dbReference type="Gene3D" id="3.55.40.10">
    <property type="entry name" value="minor pseudopilin epsh domain"/>
    <property type="match status" value="1"/>
</dbReference>
<comment type="caution">
    <text evidence="12">The sequence shown here is derived from an EMBL/GenBank/DDBJ whole genome shotgun (WGS) entry which is preliminary data.</text>
</comment>
<evidence type="ECO:0000259" key="11">
    <source>
        <dbReference type="Pfam" id="PF12019"/>
    </source>
</evidence>
<keyword evidence="7" id="KW-1133">Transmembrane helix</keyword>
<dbReference type="SUPFAM" id="SSF54523">
    <property type="entry name" value="Pili subunits"/>
    <property type="match status" value="1"/>
</dbReference>
<evidence type="ECO:0000256" key="7">
    <source>
        <dbReference type="ARBA" id="ARBA00022989"/>
    </source>
</evidence>
<evidence type="ECO:0000256" key="10">
    <source>
        <dbReference type="ARBA" id="ARBA00030775"/>
    </source>
</evidence>
<dbReference type="Proteomes" id="UP000281474">
    <property type="component" value="Unassembled WGS sequence"/>
</dbReference>
<keyword evidence="5" id="KW-0997">Cell inner membrane</keyword>
<dbReference type="GO" id="GO:0005886">
    <property type="term" value="C:plasma membrane"/>
    <property type="evidence" value="ECO:0007669"/>
    <property type="project" value="UniProtKB-SubCell"/>
</dbReference>
<dbReference type="RefSeq" id="WP_121839121.1">
    <property type="nucleotide sequence ID" value="NZ_ML014779.1"/>
</dbReference>
<evidence type="ECO:0000256" key="8">
    <source>
        <dbReference type="ARBA" id="ARBA00023136"/>
    </source>
</evidence>
<evidence type="ECO:0000256" key="4">
    <source>
        <dbReference type="ARBA" id="ARBA00022481"/>
    </source>
</evidence>
<evidence type="ECO:0000313" key="12">
    <source>
        <dbReference type="EMBL" id="RLV59634.1"/>
    </source>
</evidence>
<sequence length="182" mass="19619">MKINGFTLVEMMITIAVAAILLTVGVPSLTSFYQQVRAEQNIKQIQSLLAYARNQATSYQRSITICPKSNSTSSTCGNDWHEGMVVYATMGLSGTGGTGSSPTQKTLRQLSKFDDGDSINFKYTSITFSSEGQISSFGEDEDSADMVYCPDNKVSLAKGITIYASGSNQLTETSLNCTTPKN</sequence>
<evidence type="ECO:0000256" key="5">
    <source>
        <dbReference type="ARBA" id="ARBA00022519"/>
    </source>
</evidence>
<dbReference type="GO" id="GO:0015627">
    <property type="term" value="C:type II protein secretion system complex"/>
    <property type="evidence" value="ECO:0007669"/>
    <property type="project" value="InterPro"/>
</dbReference>
<dbReference type="EMBL" id="QZEI01000030">
    <property type="protein sequence ID" value="RLV59634.1"/>
    <property type="molecule type" value="Genomic_DNA"/>
</dbReference>
<protein>
    <recommendedName>
        <fullName evidence="2">Type II secretion system protein H</fullName>
    </recommendedName>
    <alternativeName>
        <fullName evidence="10">General secretion pathway protein H</fullName>
    </alternativeName>
</protein>
<evidence type="ECO:0000256" key="6">
    <source>
        <dbReference type="ARBA" id="ARBA00022692"/>
    </source>
</evidence>
<gene>
    <name evidence="12" type="ORF">D5018_11290</name>
</gene>
<evidence type="ECO:0000313" key="13">
    <source>
        <dbReference type="Proteomes" id="UP000281474"/>
    </source>
</evidence>
<keyword evidence="13" id="KW-1185">Reference proteome</keyword>
<keyword evidence="4" id="KW-0488">Methylation</keyword>
<proteinExistence type="inferred from homology"/>
<dbReference type="NCBIfam" id="TIGR02532">
    <property type="entry name" value="IV_pilin_GFxxxE"/>
    <property type="match status" value="1"/>
</dbReference>
<dbReference type="InterPro" id="IPR045584">
    <property type="entry name" value="Pilin-like"/>
</dbReference>
<evidence type="ECO:0000256" key="1">
    <source>
        <dbReference type="ARBA" id="ARBA00004377"/>
    </source>
</evidence>
<evidence type="ECO:0000256" key="3">
    <source>
        <dbReference type="ARBA" id="ARBA00022475"/>
    </source>
</evidence>
<evidence type="ECO:0000256" key="9">
    <source>
        <dbReference type="ARBA" id="ARBA00025772"/>
    </source>
</evidence>
<comment type="similarity">
    <text evidence="9">Belongs to the GSP H family.</text>
</comment>
<evidence type="ECO:0000256" key="2">
    <source>
        <dbReference type="ARBA" id="ARBA00021549"/>
    </source>
</evidence>
<keyword evidence="8" id="KW-0472">Membrane</keyword>
<dbReference type="InterPro" id="IPR012902">
    <property type="entry name" value="N_methyl_site"/>
</dbReference>
<feature type="domain" description="General secretion pathway GspH" evidence="11">
    <location>
        <begin position="43"/>
        <end position="163"/>
    </location>
</feature>